<name>A0AA41Q556_9ACTN</name>
<evidence type="ECO:0000313" key="3">
    <source>
        <dbReference type="EMBL" id="MCF2530307.1"/>
    </source>
</evidence>
<evidence type="ECO:0000256" key="2">
    <source>
        <dbReference type="SAM" id="SignalP"/>
    </source>
</evidence>
<accession>A0AA41Q556</accession>
<keyword evidence="4" id="KW-1185">Reference proteome</keyword>
<dbReference type="EMBL" id="JAKFHA010000015">
    <property type="protein sequence ID" value="MCF2530307.1"/>
    <property type="molecule type" value="Genomic_DNA"/>
</dbReference>
<dbReference type="AlphaFoldDB" id="A0AA41Q556"/>
<gene>
    <name evidence="3" type="ORF">LZ495_24225</name>
</gene>
<dbReference type="RefSeq" id="WP_235054966.1">
    <property type="nucleotide sequence ID" value="NZ_JAKFHA010000015.1"/>
</dbReference>
<evidence type="ECO:0000313" key="4">
    <source>
        <dbReference type="Proteomes" id="UP001165378"/>
    </source>
</evidence>
<feature type="signal peptide" evidence="2">
    <location>
        <begin position="1"/>
        <end position="18"/>
    </location>
</feature>
<reference evidence="3" key="1">
    <citation type="submission" date="2022-01" db="EMBL/GenBank/DDBJ databases">
        <title>Genome-Based Taxonomic Classification of the Phylum Actinobacteria.</title>
        <authorList>
            <person name="Gao Y."/>
        </authorList>
    </citation>
    <scope>NUCLEOTIDE SEQUENCE</scope>
    <source>
        <strain evidence="3">KLBMP 8922</strain>
    </source>
</reference>
<sequence length="194" mass="19066">MRVVAVPAIALAGLLVLAGCSGDGGGDSATNAATSAAPGTPSASAAPSSAPASSPAPAASTTAPPATSAAPSSAPAGSAQTKEGAIARYEEYLHAIGREDLDTACVIAAPAAKQAEAMGIGPCKTSLGMMEQMIAPAQKKALQTATIDPAKVDVQGPAKVEIPASAIRTAVTFTSRDLGDSTLEYLNGAWYITD</sequence>
<comment type="caution">
    <text evidence="3">The sequence shown here is derived from an EMBL/GenBank/DDBJ whole genome shotgun (WGS) entry which is preliminary data.</text>
</comment>
<organism evidence="3 4">
    <name type="scientific">Yinghuangia soli</name>
    <dbReference type="NCBI Taxonomy" id="2908204"/>
    <lineage>
        <taxon>Bacteria</taxon>
        <taxon>Bacillati</taxon>
        <taxon>Actinomycetota</taxon>
        <taxon>Actinomycetes</taxon>
        <taxon>Kitasatosporales</taxon>
        <taxon>Streptomycetaceae</taxon>
        <taxon>Yinghuangia</taxon>
    </lineage>
</organism>
<evidence type="ECO:0000256" key="1">
    <source>
        <dbReference type="SAM" id="MobiDB-lite"/>
    </source>
</evidence>
<protein>
    <recommendedName>
        <fullName evidence="5">Nuclear transport factor 2 family protein</fullName>
    </recommendedName>
</protein>
<feature type="chain" id="PRO_5041285901" description="Nuclear transport factor 2 family protein" evidence="2">
    <location>
        <begin position="19"/>
        <end position="194"/>
    </location>
</feature>
<dbReference type="PROSITE" id="PS51257">
    <property type="entry name" value="PROKAR_LIPOPROTEIN"/>
    <property type="match status" value="1"/>
</dbReference>
<evidence type="ECO:0008006" key="5">
    <source>
        <dbReference type="Google" id="ProtNLM"/>
    </source>
</evidence>
<proteinExistence type="predicted"/>
<feature type="region of interest" description="Disordered" evidence="1">
    <location>
        <begin position="30"/>
        <end position="81"/>
    </location>
</feature>
<feature type="compositionally biased region" description="Low complexity" evidence="1">
    <location>
        <begin position="30"/>
        <end position="79"/>
    </location>
</feature>
<keyword evidence="2" id="KW-0732">Signal</keyword>
<dbReference type="Proteomes" id="UP001165378">
    <property type="component" value="Unassembled WGS sequence"/>
</dbReference>